<proteinExistence type="predicted"/>
<organism evidence="2 3">
    <name type="scientific">Fundidesulfovibrio magnetotacticus</name>
    <dbReference type="NCBI Taxonomy" id="2730080"/>
    <lineage>
        <taxon>Bacteria</taxon>
        <taxon>Pseudomonadati</taxon>
        <taxon>Thermodesulfobacteriota</taxon>
        <taxon>Desulfovibrionia</taxon>
        <taxon>Desulfovibrionales</taxon>
        <taxon>Desulfovibrionaceae</taxon>
        <taxon>Fundidesulfovibrio</taxon>
    </lineage>
</organism>
<name>A0A6V8LP69_9BACT</name>
<dbReference type="RefSeq" id="WP_173080303.1">
    <property type="nucleotide sequence ID" value="NZ_BLTE01000001.1"/>
</dbReference>
<evidence type="ECO:0000313" key="2">
    <source>
        <dbReference type="EMBL" id="GFK92301.1"/>
    </source>
</evidence>
<evidence type="ECO:0008006" key="4">
    <source>
        <dbReference type="Google" id="ProtNLM"/>
    </source>
</evidence>
<evidence type="ECO:0000313" key="3">
    <source>
        <dbReference type="Proteomes" id="UP000494245"/>
    </source>
</evidence>
<feature type="transmembrane region" description="Helical" evidence="1">
    <location>
        <begin position="37"/>
        <end position="64"/>
    </location>
</feature>
<comment type="caution">
    <text evidence="2">The sequence shown here is derived from an EMBL/GenBank/DDBJ whole genome shotgun (WGS) entry which is preliminary data.</text>
</comment>
<keyword evidence="1" id="KW-0472">Membrane</keyword>
<gene>
    <name evidence="2" type="ORF">NNJEOMEG_00124</name>
</gene>
<keyword evidence="1" id="KW-1133">Transmembrane helix</keyword>
<dbReference type="Proteomes" id="UP000494245">
    <property type="component" value="Unassembled WGS sequence"/>
</dbReference>
<dbReference type="AlphaFoldDB" id="A0A6V8LP69"/>
<reference evidence="2 3" key="1">
    <citation type="submission" date="2020-04" db="EMBL/GenBank/DDBJ databases">
        <authorList>
            <consortium name="Desulfovibrio sp. FSS-1 genome sequencing consortium"/>
            <person name="Shimoshige H."/>
            <person name="Kobayashi H."/>
            <person name="Maekawa T."/>
        </authorList>
    </citation>
    <scope>NUCLEOTIDE SEQUENCE [LARGE SCALE GENOMIC DNA]</scope>
    <source>
        <strain evidence="2 3">SIID29052-01</strain>
    </source>
</reference>
<accession>A0A6V8LP69</accession>
<sequence>MRTVLARGAGAKCKQCDTAMDIIQADKFDKKWAYGTIAFGALFTLFGGLFLGIIIVVAGIYMAGAKETISCCTRCGYYFKTRYGDLDP</sequence>
<reference evidence="2 3" key="2">
    <citation type="submission" date="2020-05" db="EMBL/GenBank/DDBJ databases">
        <title>Draft genome sequence of Desulfovibrio sp. strainFSS-1.</title>
        <authorList>
            <person name="Shimoshige H."/>
            <person name="Kobayashi H."/>
            <person name="Maekawa T."/>
        </authorList>
    </citation>
    <scope>NUCLEOTIDE SEQUENCE [LARGE SCALE GENOMIC DNA]</scope>
    <source>
        <strain evidence="2 3">SIID29052-01</strain>
    </source>
</reference>
<dbReference type="EMBL" id="BLTE01000001">
    <property type="protein sequence ID" value="GFK92301.1"/>
    <property type="molecule type" value="Genomic_DNA"/>
</dbReference>
<evidence type="ECO:0000256" key="1">
    <source>
        <dbReference type="SAM" id="Phobius"/>
    </source>
</evidence>
<keyword evidence="3" id="KW-1185">Reference proteome</keyword>
<protein>
    <recommendedName>
        <fullName evidence="4">LITAF domain-containing protein</fullName>
    </recommendedName>
</protein>
<keyword evidence="1" id="KW-0812">Transmembrane</keyword>